<keyword evidence="3" id="KW-1185">Reference proteome</keyword>
<dbReference type="Proteomes" id="UP001299596">
    <property type="component" value="Unassembled WGS sequence"/>
</dbReference>
<dbReference type="EMBL" id="JAYJJR010000013">
    <property type="protein sequence ID" value="MEB3023052.1"/>
    <property type="molecule type" value="Genomic_DNA"/>
</dbReference>
<sequence>MAEVREIADPYGYGRRVKAWDCSGCGTEIQHYPGEREVSCPNCSAQYNPFGQRLRDDWDSNRSNYDDEVGDMEGYEDSVAGDG</sequence>
<dbReference type="RefSeq" id="WP_329780315.1">
    <property type="nucleotide sequence ID" value="NZ_JAYJJR010000013.1"/>
</dbReference>
<feature type="region of interest" description="Disordered" evidence="1">
    <location>
        <begin position="54"/>
        <end position="83"/>
    </location>
</feature>
<protein>
    <submittedName>
        <fullName evidence="2">Uncharacterized protein</fullName>
    </submittedName>
</protein>
<gene>
    <name evidence="2" type="ORF">K6T79_18580</name>
</gene>
<evidence type="ECO:0000313" key="3">
    <source>
        <dbReference type="Proteomes" id="UP001299596"/>
    </source>
</evidence>
<name>A0ABU5XMR2_9MYCO</name>
<evidence type="ECO:0000256" key="1">
    <source>
        <dbReference type="SAM" id="MobiDB-lite"/>
    </source>
</evidence>
<reference evidence="2 3" key="1">
    <citation type="submission" date="2023-12" db="EMBL/GenBank/DDBJ databases">
        <title>Description of new species of Mycobacterium terrae complex isolated from sewage at the Sao Paulo Zoological Park Foundation in Brazil.</title>
        <authorList>
            <person name="Romagnoli C.L."/>
            <person name="Conceicao E.C."/>
            <person name="Machado E."/>
            <person name="Barreto L.B.P.F."/>
            <person name="Sharma A."/>
            <person name="Silva N.M."/>
            <person name="Marques L.E."/>
            <person name="Juliana M.A."/>
            <person name="Lourenco M.C.S."/>
            <person name="Digiampietri L.A."/>
            <person name="Suffys P.N."/>
            <person name="Viana-Niero C."/>
        </authorList>
    </citation>
    <scope>NUCLEOTIDE SEQUENCE [LARGE SCALE GENOMIC DNA]</scope>
    <source>
        <strain evidence="2 3">MYC098</strain>
    </source>
</reference>
<accession>A0ABU5XMR2</accession>
<feature type="compositionally biased region" description="Acidic residues" evidence="1">
    <location>
        <begin position="66"/>
        <end position="76"/>
    </location>
</feature>
<comment type="caution">
    <text evidence="2">The sequence shown here is derived from an EMBL/GenBank/DDBJ whole genome shotgun (WGS) entry which is preliminary data.</text>
</comment>
<evidence type="ECO:0000313" key="2">
    <source>
        <dbReference type="EMBL" id="MEB3023052.1"/>
    </source>
</evidence>
<organism evidence="2 3">
    <name type="scientific">[Mycobacterium] crassicus</name>
    <dbReference type="NCBI Taxonomy" id="2872309"/>
    <lineage>
        <taxon>Bacteria</taxon>
        <taxon>Bacillati</taxon>
        <taxon>Actinomycetota</taxon>
        <taxon>Actinomycetes</taxon>
        <taxon>Mycobacteriales</taxon>
        <taxon>Mycobacteriaceae</taxon>
        <taxon>Mycolicibacter</taxon>
    </lineage>
</organism>
<proteinExistence type="predicted"/>